<proteinExistence type="predicted"/>
<dbReference type="AlphaFoldDB" id="A0A8H7E0U0"/>
<dbReference type="EMBL" id="JAACFV010000115">
    <property type="protein sequence ID" value="KAF7505227.1"/>
    <property type="molecule type" value="Genomic_DNA"/>
</dbReference>
<evidence type="ECO:0000313" key="2">
    <source>
        <dbReference type="Proteomes" id="UP000606974"/>
    </source>
</evidence>
<organism evidence="1 2">
    <name type="scientific">Endocarpon pusillum</name>
    <dbReference type="NCBI Taxonomy" id="364733"/>
    <lineage>
        <taxon>Eukaryota</taxon>
        <taxon>Fungi</taxon>
        <taxon>Dikarya</taxon>
        <taxon>Ascomycota</taxon>
        <taxon>Pezizomycotina</taxon>
        <taxon>Eurotiomycetes</taxon>
        <taxon>Chaetothyriomycetidae</taxon>
        <taxon>Verrucariales</taxon>
        <taxon>Verrucariaceae</taxon>
        <taxon>Endocarpon</taxon>
    </lineage>
</organism>
<gene>
    <name evidence="1" type="ORF">GJ744_001156</name>
</gene>
<protein>
    <submittedName>
        <fullName evidence="1">Uncharacterized protein</fullName>
    </submittedName>
</protein>
<comment type="caution">
    <text evidence="1">The sequence shown here is derived from an EMBL/GenBank/DDBJ whole genome shotgun (WGS) entry which is preliminary data.</text>
</comment>
<evidence type="ECO:0000313" key="1">
    <source>
        <dbReference type="EMBL" id="KAF7505227.1"/>
    </source>
</evidence>
<keyword evidence="2" id="KW-1185">Reference proteome</keyword>
<accession>A0A8H7E0U0</accession>
<reference evidence="1" key="1">
    <citation type="submission" date="2020-02" db="EMBL/GenBank/DDBJ databases">
        <authorList>
            <person name="Palmer J.M."/>
        </authorList>
    </citation>
    <scope>NUCLEOTIDE SEQUENCE</scope>
    <source>
        <strain evidence="1">EPUS1.4</strain>
        <tissue evidence="1">Thallus</tissue>
    </source>
</reference>
<sequence>MTTVKRANNRDLRQGYIVVQTEQTGVTSSALKGDQKMLENNFSLLSVWTLPESEGPTLDLTLAHSSELLTITAIPLSQWIFHYSLLDIDEITITSWMKAGWTA</sequence>
<dbReference type="Proteomes" id="UP000606974">
    <property type="component" value="Unassembled WGS sequence"/>
</dbReference>
<name>A0A8H7E0U0_9EURO</name>